<proteinExistence type="predicted"/>
<dbReference type="EMBL" id="SEWY01000001">
    <property type="protein sequence ID" value="TBH75193.1"/>
    <property type="molecule type" value="Genomic_DNA"/>
</dbReference>
<evidence type="ECO:0000313" key="1">
    <source>
        <dbReference type="EMBL" id="TBH75193.1"/>
    </source>
</evidence>
<organism evidence="1 2">
    <name type="scientific">Aquirufa antheringensis</name>
    <dbReference type="NCBI Taxonomy" id="2516559"/>
    <lineage>
        <taxon>Bacteria</taxon>
        <taxon>Pseudomonadati</taxon>
        <taxon>Bacteroidota</taxon>
        <taxon>Cytophagia</taxon>
        <taxon>Cytophagales</taxon>
        <taxon>Flectobacillaceae</taxon>
        <taxon>Aquirufa</taxon>
    </lineage>
</organism>
<sequence>MKKYLPILCAVLLFTSCKKDELEPTDDNELVTRVQLTFTDVTSKASLTYTFQDKDGDPNTAPEKFDKIVLKKGATYTLSVGVYDDTKSPAEDISEEIEEESDVHLFVFKTTPASLFTTTILDKDNNGLPVGLSSSVVTSASAGTGKLNLLLKHQPELNGVKVKTGQEAGGSTDIDLLFDVEIN</sequence>
<comment type="caution">
    <text evidence="1">The sequence shown here is derived from an EMBL/GenBank/DDBJ whole genome shotgun (WGS) entry which is preliminary data.</text>
</comment>
<gene>
    <name evidence="1" type="ORF">EWU20_01065</name>
</gene>
<evidence type="ECO:0008006" key="3">
    <source>
        <dbReference type="Google" id="ProtNLM"/>
    </source>
</evidence>
<keyword evidence="2" id="KW-1185">Reference proteome</keyword>
<evidence type="ECO:0000313" key="2">
    <source>
        <dbReference type="Proteomes" id="UP000293583"/>
    </source>
</evidence>
<dbReference type="Proteomes" id="UP000293583">
    <property type="component" value="Unassembled WGS sequence"/>
</dbReference>
<accession>A0A4Q9BHS5</accession>
<dbReference type="RefSeq" id="WP_130895671.1">
    <property type="nucleotide sequence ID" value="NZ_CP049835.1"/>
</dbReference>
<dbReference type="PROSITE" id="PS51257">
    <property type="entry name" value="PROKAR_LIPOPROTEIN"/>
    <property type="match status" value="1"/>
</dbReference>
<reference evidence="1 2" key="1">
    <citation type="submission" date="2019-02" db="EMBL/GenBank/DDBJ databases">
        <title>Genome of a new Bacteroidetes strain.</title>
        <authorList>
            <person name="Pitt A."/>
        </authorList>
    </citation>
    <scope>NUCLEOTIDE SEQUENCE [LARGE SCALE GENOMIC DNA]</scope>
    <source>
        <strain evidence="1 2">103A-SOEBACH</strain>
    </source>
</reference>
<dbReference type="OrthoDB" id="713689at2"/>
<name>A0A4Q9BHS5_9BACT</name>
<protein>
    <recommendedName>
        <fullName evidence="3">Type 1 periplasmic binding fold superfamily protein</fullName>
    </recommendedName>
</protein>
<dbReference type="AlphaFoldDB" id="A0A4Q9BHS5"/>